<evidence type="ECO:0000313" key="2">
    <source>
        <dbReference type="EMBL" id="KAJ7226784.1"/>
    </source>
</evidence>
<evidence type="ECO:0000256" key="1">
    <source>
        <dbReference type="SAM" id="MobiDB-lite"/>
    </source>
</evidence>
<sequence length="122" mass="12945">MSAAALWAAHLTSHLPPPTARQNPTQPASLPSTMSTCNPVASLPLTASACRLPPAAHRSPLPLTPAARSPPALPSAFQAGARTSGRLAGRGTQSVRLQLRHPPPDVRRPLHPAHRLQWNGRY</sequence>
<proteinExistence type="predicted"/>
<protein>
    <submittedName>
        <fullName evidence="2">Uncharacterized protein</fullName>
    </submittedName>
</protein>
<feature type="region of interest" description="Disordered" evidence="1">
    <location>
        <begin position="53"/>
        <end position="122"/>
    </location>
</feature>
<dbReference type="AlphaFoldDB" id="A0AAD7E3K9"/>
<gene>
    <name evidence="2" type="ORF">GGX14DRAFT_555371</name>
</gene>
<feature type="compositionally biased region" description="Polar residues" evidence="1">
    <location>
        <begin position="20"/>
        <end position="35"/>
    </location>
</feature>
<dbReference type="EMBL" id="JARJCW010000003">
    <property type="protein sequence ID" value="KAJ7226784.1"/>
    <property type="molecule type" value="Genomic_DNA"/>
</dbReference>
<reference evidence="2" key="1">
    <citation type="submission" date="2023-03" db="EMBL/GenBank/DDBJ databases">
        <title>Massive genome expansion in bonnet fungi (Mycena s.s.) driven by repeated elements and novel gene families across ecological guilds.</title>
        <authorList>
            <consortium name="Lawrence Berkeley National Laboratory"/>
            <person name="Harder C.B."/>
            <person name="Miyauchi S."/>
            <person name="Viragh M."/>
            <person name="Kuo A."/>
            <person name="Thoen E."/>
            <person name="Andreopoulos B."/>
            <person name="Lu D."/>
            <person name="Skrede I."/>
            <person name="Drula E."/>
            <person name="Henrissat B."/>
            <person name="Morin E."/>
            <person name="Kohler A."/>
            <person name="Barry K."/>
            <person name="LaButti K."/>
            <person name="Morin E."/>
            <person name="Salamov A."/>
            <person name="Lipzen A."/>
            <person name="Mereny Z."/>
            <person name="Hegedus B."/>
            <person name="Baldrian P."/>
            <person name="Stursova M."/>
            <person name="Weitz H."/>
            <person name="Taylor A."/>
            <person name="Grigoriev I.V."/>
            <person name="Nagy L.G."/>
            <person name="Martin F."/>
            <person name="Kauserud H."/>
        </authorList>
    </citation>
    <scope>NUCLEOTIDE SEQUENCE</scope>
    <source>
        <strain evidence="2">9144</strain>
    </source>
</reference>
<name>A0AAD7E3K9_9AGAR</name>
<dbReference type="Proteomes" id="UP001219525">
    <property type="component" value="Unassembled WGS sequence"/>
</dbReference>
<organism evidence="2 3">
    <name type="scientific">Mycena pura</name>
    <dbReference type="NCBI Taxonomy" id="153505"/>
    <lineage>
        <taxon>Eukaryota</taxon>
        <taxon>Fungi</taxon>
        <taxon>Dikarya</taxon>
        <taxon>Basidiomycota</taxon>
        <taxon>Agaricomycotina</taxon>
        <taxon>Agaricomycetes</taxon>
        <taxon>Agaricomycetidae</taxon>
        <taxon>Agaricales</taxon>
        <taxon>Marasmiineae</taxon>
        <taxon>Mycenaceae</taxon>
        <taxon>Mycena</taxon>
    </lineage>
</organism>
<accession>A0AAD7E3K9</accession>
<evidence type="ECO:0000313" key="3">
    <source>
        <dbReference type="Proteomes" id="UP001219525"/>
    </source>
</evidence>
<feature type="region of interest" description="Disordered" evidence="1">
    <location>
        <begin position="12"/>
        <end position="35"/>
    </location>
</feature>
<keyword evidence="3" id="KW-1185">Reference proteome</keyword>
<comment type="caution">
    <text evidence="2">The sequence shown here is derived from an EMBL/GenBank/DDBJ whole genome shotgun (WGS) entry which is preliminary data.</text>
</comment>
<feature type="compositionally biased region" description="Low complexity" evidence="1">
    <location>
        <begin position="59"/>
        <end position="76"/>
    </location>
</feature>